<keyword evidence="2" id="KW-0808">Transferase</keyword>
<dbReference type="SUPFAM" id="SSF53271">
    <property type="entry name" value="PRTase-like"/>
    <property type="match status" value="1"/>
</dbReference>
<reference evidence="2 3" key="1">
    <citation type="submission" date="2020-04" db="EMBL/GenBank/DDBJ databases">
        <authorList>
            <person name="Klaysubun C."/>
            <person name="Duangmal K."/>
            <person name="Lipun K."/>
        </authorList>
    </citation>
    <scope>NUCLEOTIDE SEQUENCE [LARGE SCALE GENOMIC DNA]</scope>
    <source>
        <strain evidence="2 3">JCM 11839</strain>
    </source>
</reference>
<dbReference type="Pfam" id="PF00156">
    <property type="entry name" value="Pribosyltran"/>
    <property type="match status" value="1"/>
</dbReference>
<dbReference type="Proteomes" id="UP001296706">
    <property type="component" value="Unassembled WGS sequence"/>
</dbReference>
<dbReference type="GO" id="GO:0016757">
    <property type="term" value="F:glycosyltransferase activity"/>
    <property type="evidence" value="ECO:0007669"/>
    <property type="project" value="UniProtKB-KW"/>
</dbReference>
<keyword evidence="2" id="KW-0328">Glycosyltransferase</keyword>
<dbReference type="RefSeq" id="WP_169399982.1">
    <property type="nucleotide sequence ID" value="NZ_BAAAJH010000011.1"/>
</dbReference>
<gene>
    <name evidence="2" type="ORF">HF577_33350</name>
</gene>
<evidence type="ECO:0000313" key="3">
    <source>
        <dbReference type="Proteomes" id="UP001296706"/>
    </source>
</evidence>
<accession>A0ABX1RNI1</accession>
<feature type="domain" description="Phosphoribosyltransferase" evidence="1">
    <location>
        <begin position="28"/>
        <end position="173"/>
    </location>
</feature>
<dbReference type="EMBL" id="JAAXKY010000184">
    <property type="protein sequence ID" value="NMH81962.1"/>
    <property type="molecule type" value="Genomic_DNA"/>
</dbReference>
<evidence type="ECO:0000259" key="1">
    <source>
        <dbReference type="Pfam" id="PF00156"/>
    </source>
</evidence>
<dbReference type="Gene3D" id="3.30.1310.20">
    <property type="entry name" value="PRTase-like"/>
    <property type="match status" value="1"/>
</dbReference>
<keyword evidence="3" id="KW-1185">Reference proteome</keyword>
<dbReference type="Gene3D" id="3.40.50.2020">
    <property type="match status" value="1"/>
</dbReference>
<evidence type="ECO:0000313" key="2">
    <source>
        <dbReference type="EMBL" id="NMH81962.1"/>
    </source>
</evidence>
<sequence length="219" mass="22297">MAVGRRRRVFADRAEAGERLGAQLGGRTWTDLVVLGLARGGVPVAAMVAATLGAPLDVAVARKIGAPGRPEWGVGAVTAEGPVGWDVAALRRARSSTAELAGEAAHQQAEAGRQLRRYREVAAAVPVAGRDVVLVDDGLATGVTARAALARLRGAGPRLVVLAVPVGRAGTAAALRADGAADEVVLVTAPSVLGAVSCWYRDFDQTSDAEVLAALAASR</sequence>
<protein>
    <submittedName>
        <fullName evidence="2">Phosphoribosyltransferase</fullName>
    </submittedName>
</protein>
<dbReference type="InterPro" id="IPR000836">
    <property type="entry name" value="PRTase_dom"/>
</dbReference>
<comment type="caution">
    <text evidence="2">The sequence shown here is derived from an EMBL/GenBank/DDBJ whole genome shotgun (WGS) entry which is preliminary data.</text>
</comment>
<dbReference type="InterPro" id="IPR029057">
    <property type="entry name" value="PRTase-like"/>
</dbReference>
<proteinExistence type="predicted"/>
<name>A0ABX1RNI1_9PSEU</name>
<dbReference type="CDD" id="cd06223">
    <property type="entry name" value="PRTases_typeI"/>
    <property type="match status" value="1"/>
</dbReference>
<organism evidence="2 3">
    <name type="scientific">Pseudonocardia xinjiangensis</name>
    <dbReference type="NCBI Taxonomy" id="75289"/>
    <lineage>
        <taxon>Bacteria</taxon>
        <taxon>Bacillati</taxon>
        <taxon>Actinomycetota</taxon>
        <taxon>Actinomycetes</taxon>
        <taxon>Pseudonocardiales</taxon>
        <taxon>Pseudonocardiaceae</taxon>
        <taxon>Pseudonocardia</taxon>
    </lineage>
</organism>